<proteinExistence type="predicted"/>
<dbReference type="Proteomes" id="UP001314170">
    <property type="component" value="Unassembled WGS sequence"/>
</dbReference>
<feature type="transmembrane region" description="Helical" evidence="2">
    <location>
        <begin position="12"/>
        <end position="31"/>
    </location>
</feature>
<evidence type="ECO:0000313" key="4">
    <source>
        <dbReference type="Proteomes" id="UP001314170"/>
    </source>
</evidence>
<dbReference type="EMBL" id="CAWUPB010001173">
    <property type="protein sequence ID" value="CAK7346404.1"/>
    <property type="molecule type" value="Genomic_DNA"/>
</dbReference>
<evidence type="ECO:0000256" key="1">
    <source>
        <dbReference type="SAM" id="MobiDB-lite"/>
    </source>
</evidence>
<accession>A0AAV1S4Q5</accession>
<gene>
    <name evidence="3" type="ORF">DCAF_LOCUS19080</name>
</gene>
<feature type="region of interest" description="Disordered" evidence="1">
    <location>
        <begin position="52"/>
        <end position="78"/>
    </location>
</feature>
<evidence type="ECO:0000256" key="2">
    <source>
        <dbReference type="SAM" id="Phobius"/>
    </source>
</evidence>
<feature type="compositionally biased region" description="Polar residues" evidence="1">
    <location>
        <begin position="67"/>
        <end position="78"/>
    </location>
</feature>
<feature type="compositionally biased region" description="Basic and acidic residues" evidence="1">
    <location>
        <begin position="54"/>
        <end position="63"/>
    </location>
</feature>
<reference evidence="3 4" key="1">
    <citation type="submission" date="2024-01" db="EMBL/GenBank/DDBJ databases">
        <authorList>
            <person name="Waweru B."/>
        </authorList>
    </citation>
    <scope>NUCLEOTIDE SEQUENCE [LARGE SCALE GENOMIC DNA]</scope>
</reference>
<dbReference type="AlphaFoldDB" id="A0AAV1S4Q5"/>
<keyword evidence="4" id="KW-1185">Reference proteome</keyword>
<keyword evidence="2" id="KW-1133">Transmembrane helix</keyword>
<comment type="caution">
    <text evidence="3">The sequence shown here is derived from an EMBL/GenBank/DDBJ whole genome shotgun (WGS) entry which is preliminary data.</text>
</comment>
<keyword evidence="2" id="KW-0472">Membrane</keyword>
<evidence type="ECO:0000313" key="3">
    <source>
        <dbReference type="EMBL" id="CAK7346404.1"/>
    </source>
</evidence>
<keyword evidence="2" id="KW-0812">Transmembrane</keyword>
<name>A0AAV1S4Q5_9ROSI</name>
<protein>
    <submittedName>
        <fullName evidence="3">Uncharacterized protein</fullName>
    </submittedName>
</protein>
<organism evidence="3 4">
    <name type="scientific">Dovyalis caffra</name>
    <dbReference type="NCBI Taxonomy" id="77055"/>
    <lineage>
        <taxon>Eukaryota</taxon>
        <taxon>Viridiplantae</taxon>
        <taxon>Streptophyta</taxon>
        <taxon>Embryophyta</taxon>
        <taxon>Tracheophyta</taxon>
        <taxon>Spermatophyta</taxon>
        <taxon>Magnoliopsida</taxon>
        <taxon>eudicotyledons</taxon>
        <taxon>Gunneridae</taxon>
        <taxon>Pentapetalae</taxon>
        <taxon>rosids</taxon>
        <taxon>fabids</taxon>
        <taxon>Malpighiales</taxon>
        <taxon>Salicaceae</taxon>
        <taxon>Flacourtieae</taxon>
        <taxon>Dovyalis</taxon>
    </lineage>
</organism>
<sequence length="78" mass="8892">MRRKDSNRAKLKNRVVLVLDLAISSVIVVMFETIRHLAWVVVRAGISASRAKKARDGLTEGRRFTMKPNSRNSNKNKE</sequence>